<sequence length="157" mass="17794">MGNMLPCLAHSTTTTTMNTSRQSSDSIELLERTIHIMKRRRQRCSKETSSSVDHRRKPSARAAPRSLRKIYNGKKQPKAGVVMVRVVLTRKEAVRLASLAGERRTAVQLVRELRRMEDAGHADGSPATAWRPALETISEEWHACIIVVFAWKKTEME</sequence>
<organism evidence="2 3">
    <name type="scientific">Oryza meyeriana var. granulata</name>
    <dbReference type="NCBI Taxonomy" id="110450"/>
    <lineage>
        <taxon>Eukaryota</taxon>
        <taxon>Viridiplantae</taxon>
        <taxon>Streptophyta</taxon>
        <taxon>Embryophyta</taxon>
        <taxon>Tracheophyta</taxon>
        <taxon>Spermatophyta</taxon>
        <taxon>Magnoliopsida</taxon>
        <taxon>Liliopsida</taxon>
        <taxon>Poales</taxon>
        <taxon>Poaceae</taxon>
        <taxon>BOP clade</taxon>
        <taxon>Oryzoideae</taxon>
        <taxon>Oryzeae</taxon>
        <taxon>Oryzinae</taxon>
        <taxon>Oryza</taxon>
        <taxon>Oryza meyeriana</taxon>
    </lineage>
</organism>
<protein>
    <submittedName>
        <fullName evidence="2">Uncharacterized protein</fullName>
    </submittedName>
</protein>
<feature type="region of interest" description="Disordered" evidence="1">
    <location>
        <begin position="39"/>
        <end position="66"/>
    </location>
</feature>
<name>A0A6G1EIQ3_9ORYZ</name>
<dbReference type="OrthoDB" id="1077969at2759"/>
<reference evidence="2 3" key="1">
    <citation type="submission" date="2019-11" db="EMBL/GenBank/DDBJ databases">
        <title>Whole genome sequence of Oryza granulata.</title>
        <authorList>
            <person name="Li W."/>
        </authorList>
    </citation>
    <scope>NUCLEOTIDE SEQUENCE [LARGE SCALE GENOMIC DNA]</scope>
    <source>
        <strain evidence="3">cv. Menghai</strain>
        <tissue evidence="2">Leaf</tissue>
    </source>
</reference>
<evidence type="ECO:0000256" key="1">
    <source>
        <dbReference type="SAM" id="MobiDB-lite"/>
    </source>
</evidence>
<comment type="caution">
    <text evidence="2">The sequence shown here is derived from an EMBL/GenBank/DDBJ whole genome shotgun (WGS) entry which is preliminary data.</text>
</comment>
<dbReference type="EMBL" id="SPHZ02000003">
    <property type="protein sequence ID" value="KAF0924629.1"/>
    <property type="molecule type" value="Genomic_DNA"/>
</dbReference>
<accession>A0A6G1EIQ3</accession>
<dbReference type="AlphaFoldDB" id="A0A6G1EIQ3"/>
<proteinExistence type="predicted"/>
<evidence type="ECO:0000313" key="3">
    <source>
        <dbReference type="Proteomes" id="UP000479710"/>
    </source>
</evidence>
<keyword evidence="3" id="KW-1185">Reference proteome</keyword>
<gene>
    <name evidence="2" type="ORF">E2562_010232</name>
</gene>
<evidence type="ECO:0000313" key="2">
    <source>
        <dbReference type="EMBL" id="KAF0924629.1"/>
    </source>
</evidence>
<dbReference type="Proteomes" id="UP000479710">
    <property type="component" value="Unassembled WGS sequence"/>
</dbReference>